<gene>
    <name evidence="2" type="ORF">J2W84_005632</name>
</gene>
<accession>A0ABU1R5D3</accession>
<dbReference type="PROSITE" id="PS51257">
    <property type="entry name" value="PROKAR_LIPOPROTEIN"/>
    <property type="match status" value="1"/>
</dbReference>
<keyword evidence="1" id="KW-1133">Transmembrane helix</keyword>
<dbReference type="EMBL" id="JAVDTI010000007">
    <property type="protein sequence ID" value="MDR6808568.1"/>
    <property type="molecule type" value="Genomic_DNA"/>
</dbReference>
<keyword evidence="1" id="KW-0812">Transmembrane</keyword>
<organism evidence="2 3">
    <name type="scientific">Dyadobacter fermentans</name>
    <dbReference type="NCBI Taxonomy" id="94254"/>
    <lineage>
        <taxon>Bacteria</taxon>
        <taxon>Pseudomonadati</taxon>
        <taxon>Bacteroidota</taxon>
        <taxon>Cytophagia</taxon>
        <taxon>Cytophagales</taxon>
        <taxon>Spirosomataceae</taxon>
        <taxon>Dyadobacter</taxon>
    </lineage>
</organism>
<name>A0ABU1R5D3_9BACT</name>
<protein>
    <recommendedName>
        <fullName evidence="4">Lipoprotein</fullName>
    </recommendedName>
</protein>
<keyword evidence="1" id="KW-0472">Membrane</keyword>
<evidence type="ECO:0000313" key="2">
    <source>
        <dbReference type="EMBL" id="MDR6808568.1"/>
    </source>
</evidence>
<dbReference type="RefSeq" id="WP_309990616.1">
    <property type="nucleotide sequence ID" value="NZ_JAVDTI010000007.1"/>
</dbReference>
<feature type="transmembrane region" description="Helical" evidence="1">
    <location>
        <begin position="74"/>
        <end position="93"/>
    </location>
</feature>
<evidence type="ECO:0000313" key="3">
    <source>
        <dbReference type="Proteomes" id="UP001264980"/>
    </source>
</evidence>
<keyword evidence="3" id="KW-1185">Reference proteome</keyword>
<evidence type="ECO:0000256" key="1">
    <source>
        <dbReference type="SAM" id="Phobius"/>
    </source>
</evidence>
<feature type="transmembrane region" description="Helical" evidence="1">
    <location>
        <begin position="6"/>
        <end position="28"/>
    </location>
</feature>
<proteinExistence type="predicted"/>
<evidence type="ECO:0008006" key="4">
    <source>
        <dbReference type="Google" id="ProtNLM"/>
    </source>
</evidence>
<feature type="transmembrane region" description="Helical" evidence="1">
    <location>
        <begin position="40"/>
        <end position="62"/>
    </location>
</feature>
<dbReference type="Proteomes" id="UP001264980">
    <property type="component" value="Unassembled WGS sequence"/>
</dbReference>
<reference evidence="2 3" key="1">
    <citation type="submission" date="2023-07" db="EMBL/GenBank/DDBJ databases">
        <title>Sorghum-associated microbial communities from plants grown in Nebraska, USA.</title>
        <authorList>
            <person name="Schachtman D."/>
        </authorList>
    </citation>
    <scope>NUCLEOTIDE SEQUENCE [LARGE SCALE GENOMIC DNA]</scope>
    <source>
        <strain evidence="2 3">BE57</strain>
    </source>
</reference>
<comment type="caution">
    <text evidence="2">The sequence shown here is derived from an EMBL/GenBank/DDBJ whole genome shotgun (WGS) entry which is preliminary data.</text>
</comment>
<sequence>MEKYFNPYVISMAISLIGCLSYVVFATIKHGIQNLHEREVAIIFFDFIAICSAVKIVCMSFDATICLPDLKTDLGFLVLGGLMMSLVAIKSIVSRFRLVNSQSENCTKGNISHE</sequence>